<evidence type="ECO:0000256" key="1">
    <source>
        <dbReference type="ARBA" id="ARBA00005952"/>
    </source>
</evidence>
<dbReference type="Proteomes" id="UP000177418">
    <property type="component" value="Unassembled WGS sequence"/>
</dbReference>
<accession>A0A1F7JBZ6</accession>
<dbReference type="PANTHER" id="PTHR11078">
    <property type="entry name" value="N UTILIZATION SUBSTANCE PROTEIN B-RELATED"/>
    <property type="match status" value="1"/>
</dbReference>
<keyword evidence="4" id="KW-0805">Transcription regulation</keyword>
<evidence type="ECO:0000256" key="2">
    <source>
        <dbReference type="ARBA" id="ARBA00022814"/>
    </source>
</evidence>
<reference evidence="7 8" key="1">
    <citation type="journal article" date="2016" name="Nat. Commun.">
        <title>Thousands of microbial genomes shed light on interconnected biogeochemical processes in an aquifer system.</title>
        <authorList>
            <person name="Anantharaman K."/>
            <person name="Brown C.T."/>
            <person name="Hug L.A."/>
            <person name="Sharon I."/>
            <person name="Castelle C.J."/>
            <person name="Probst A.J."/>
            <person name="Thomas B.C."/>
            <person name="Singh A."/>
            <person name="Wilkins M.J."/>
            <person name="Karaoz U."/>
            <person name="Brodie E.L."/>
            <person name="Williams K.H."/>
            <person name="Hubbard S.S."/>
            <person name="Banfield J.F."/>
        </authorList>
    </citation>
    <scope>NUCLEOTIDE SEQUENCE [LARGE SCALE GENOMIC DNA]</scope>
</reference>
<dbReference type="EMBL" id="MGAV01000024">
    <property type="protein sequence ID" value="OGK53139.1"/>
    <property type="molecule type" value="Genomic_DNA"/>
</dbReference>
<comment type="caution">
    <text evidence="7">The sequence shown here is derived from an EMBL/GenBank/DDBJ whole genome shotgun (WGS) entry which is preliminary data.</text>
</comment>
<keyword evidence="3" id="KW-0694">RNA-binding</keyword>
<evidence type="ECO:0000313" key="7">
    <source>
        <dbReference type="EMBL" id="OGK53139.1"/>
    </source>
</evidence>
<proteinExistence type="inferred from homology"/>
<dbReference type="InterPro" id="IPR035926">
    <property type="entry name" value="NusB-like_sf"/>
</dbReference>
<dbReference type="GO" id="GO:0006353">
    <property type="term" value="P:DNA-templated transcription termination"/>
    <property type="evidence" value="ECO:0007669"/>
    <property type="project" value="InterPro"/>
</dbReference>
<evidence type="ECO:0000313" key="8">
    <source>
        <dbReference type="Proteomes" id="UP000177418"/>
    </source>
</evidence>
<name>A0A1F7JBZ6_9BACT</name>
<dbReference type="SUPFAM" id="SSF48013">
    <property type="entry name" value="NusB-like"/>
    <property type="match status" value="1"/>
</dbReference>
<comment type="similarity">
    <text evidence="1">Belongs to the NusB family.</text>
</comment>
<keyword evidence="5" id="KW-0804">Transcription</keyword>
<gene>
    <name evidence="7" type="ORF">A3H78_02030</name>
</gene>
<protein>
    <recommendedName>
        <fullName evidence="6">NusB/RsmB/TIM44 domain-containing protein</fullName>
    </recommendedName>
</protein>
<evidence type="ECO:0000259" key="6">
    <source>
        <dbReference type="Pfam" id="PF01029"/>
    </source>
</evidence>
<dbReference type="PANTHER" id="PTHR11078:SF3">
    <property type="entry name" value="ANTITERMINATION NUSB DOMAIN-CONTAINING PROTEIN"/>
    <property type="match status" value="1"/>
</dbReference>
<dbReference type="GO" id="GO:0005829">
    <property type="term" value="C:cytosol"/>
    <property type="evidence" value="ECO:0007669"/>
    <property type="project" value="TreeGrafter"/>
</dbReference>
<keyword evidence="2" id="KW-0889">Transcription antitermination</keyword>
<evidence type="ECO:0000256" key="5">
    <source>
        <dbReference type="ARBA" id="ARBA00023163"/>
    </source>
</evidence>
<evidence type="ECO:0000256" key="3">
    <source>
        <dbReference type="ARBA" id="ARBA00022884"/>
    </source>
</evidence>
<dbReference type="InterPro" id="IPR006027">
    <property type="entry name" value="NusB_RsmB_TIM44"/>
</dbReference>
<dbReference type="Pfam" id="PF01029">
    <property type="entry name" value="NusB"/>
    <property type="match status" value="1"/>
</dbReference>
<dbReference type="InterPro" id="IPR011605">
    <property type="entry name" value="NusB_fam"/>
</dbReference>
<dbReference type="GO" id="GO:0003723">
    <property type="term" value="F:RNA binding"/>
    <property type="evidence" value="ECO:0007669"/>
    <property type="project" value="UniProtKB-KW"/>
</dbReference>
<organism evidence="7 8">
    <name type="scientific">Candidatus Roizmanbacteria bacterium RIFCSPLOWO2_02_FULL_36_11</name>
    <dbReference type="NCBI Taxonomy" id="1802071"/>
    <lineage>
        <taxon>Bacteria</taxon>
        <taxon>Candidatus Roizmaniibacteriota</taxon>
    </lineage>
</organism>
<evidence type="ECO:0000256" key="4">
    <source>
        <dbReference type="ARBA" id="ARBA00023015"/>
    </source>
</evidence>
<dbReference type="Gene3D" id="1.10.940.10">
    <property type="entry name" value="NusB-like"/>
    <property type="match status" value="1"/>
</dbReference>
<sequence>MDVRHRNRVKIVQELFSYEFKAKIKKPLLKKIVDQFPHLDNEISSAAPKYEVSKIAKVDLSILRLATFELLISKLQPTKVIINEAIELAKELGSEKSPGFVNAVLGKIVIKNKIKI</sequence>
<dbReference type="AlphaFoldDB" id="A0A1F7JBZ6"/>
<feature type="domain" description="NusB/RsmB/TIM44" evidence="6">
    <location>
        <begin position="28"/>
        <end position="108"/>
    </location>
</feature>
<dbReference type="GO" id="GO:0031564">
    <property type="term" value="P:transcription antitermination"/>
    <property type="evidence" value="ECO:0007669"/>
    <property type="project" value="UniProtKB-KW"/>
</dbReference>